<feature type="transmembrane region" description="Helical" evidence="1">
    <location>
        <begin position="12"/>
        <end position="30"/>
    </location>
</feature>
<comment type="caution">
    <text evidence="2">The sequence shown here is derived from an EMBL/GenBank/DDBJ whole genome shotgun (WGS) entry which is preliminary data.</text>
</comment>
<reference evidence="2 3" key="1">
    <citation type="submission" date="2019-06" db="EMBL/GenBank/DDBJ databases">
        <title>Genome Sequence of the Brown Rot Fungal Pathogen Monilinia laxa.</title>
        <authorList>
            <person name="De Miccolis Angelini R.M."/>
            <person name="Landi L."/>
            <person name="Abate D."/>
            <person name="Pollastro S."/>
            <person name="Romanazzi G."/>
            <person name="Faretra F."/>
        </authorList>
    </citation>
    <scope>NUCLEOTIDE SEQUENCE [LARGE SCALE GENOMIC DNA]</scope>
    <source>
        <strain evidence="2 3">Mlax316</strain>
    </source>
</reference>
<evidence type="ECO:0000256" key="1">
    <source>
        <dbReference type="SAM" id="Phobius"/>
    </source>
</evidence>
<evidence type="ECO:0000313" key="2">
    <source>
        <dbReference type="EMBL" id="KAB8297295.1"/>
    </source>
</evidence>
<name>A0A5N6K4J7_MONLA</name>
<keyword evidence="1" id="KW-1133">Transmembrane helix</keyword>
<keyword evidence="3" id="KW-1185">Reference proteome</keyword>
<evidence type="ECO:0000313" key="3">
    <source>
        <dbReference type="Proteomes" id="UP000326757"/>
    </source>
</evidence>
<accession>A0A5N6K4J7</accession>
<dbReference type="Proteomes" id="UP000326757">
    <property type="component" value="Unassembled WGS sequence"/>
</dbReference>
<protein>
    <submittedName>
        <fullName evidence="2">Uncharacterized protein</fullName>
    </submittedName>
</protein>
<organism evidence="2 3">
    <name type="scientific">Monilinia laxa</name>
    <name type="common">Brown rot fungus</name>
    <name type="synonym">Sclerotinia laxa</name>
    <dbReference type="NCBI Taxonomy" id="61186"/>
    <lineage>
        <taxon>Eukaryota</taxon>
        <taxon>Fungi</taxon>
        <taxon>Dikarya</taxon>
        <taxon>Ascomycota</taxon>
        <taxon>Pezizomycotina</taxon>
        <taxon>Leotiomycetes</taxon>
        <taxon>Helotiales</taxon>
        <taxon>Sclerotiniaceae</taxon>
        <taxon>Monilinia</taxon>
    </lineage>
</organism>
<proteinExistence type="predicted"/>
<keyword evidence="1" id="KW-0812">Transmembrane</keyword>
<dbReference type="EMBL" id="VIGI01000008">
    <property type="protein sequence ID" value="KAB8297295.1"/>
    <property type="molecule type" value="Genomic_DNA"/>
</dbReference>
<feature type="transmembrane region" description="Helical" evidence="1">
    <location>
        <begin position="82"/>
        <end position="99"/>
    </location>
</feature>
<keyword evidence="1" id="KW-0472">Membrane</keyword>
<gene>
    <name evidence="2" type="ORF">EYC80_002650</name>
</gene>
<dbReference type="AlphaFoldDB" id="A0A5N6K4J7"/>
<sequence length="116" mass="13636">MALRVIKSSLNRIFWLYIPWGGLLITLRFSRSHTHHTDMIMIFQQPNHSQHTSWTTETKTTTVNPPILLIQSLHVILRARKIIVKPLMIYCFLFMNWFPSGMPSNSIMLQKLLSQM</sequence>